<dbReference type="RefSeq" id="WP_079181995.1">
    <property type="nucleotide sequence ID" value="NZ_JBIWOQ010000043.1"/>
</dbReference>
<evidence type="ECO:0000313" key="1">
    <source>
        <dbReference type="EMBL" id="PNE37409.1"/>
    </source>
</evidence>
<accession>A0A2N8P8Q6</accession>
<name>A0A2N8P8Q6_STRNR</name>
<keyword evidence="2" id="KW-1185">Reference proteome</keyword>
<sequence>MDDMKAMRDMADVEPWETAVLFGGPADGVRLRLTGRPSVLQVSHPCRVENAPDGMQIAALHIYRRDLKVKSEPLRYGFDGVSP</sequence>
<comment type="caution">
    <text evidence="1">The sequence shown here is derived from an EMBL/GenBank/DDBJ whole genome shotgun (WGS) entry which is preliminary data.</text>
</comment>
<protein>
    <submittedName>
        <fullName evidence="1">Uncharacterized protein</fullName>
    </submittedName>
</protein>
<organism evidence="1 2">
    <name type="scientific">Streptomyces noursei</name>
    <name type="common">Streptomyces albulus</name>
    <dbReference type="NCBI Taxonomy" id="1971"/>
    <lineage>
        <taxon>Bacteria</taxon>
        <taxon>Bacillati</taxon>
        <taxon>Actinomycetota</taxon>
        <taxon>Actinomycetes</taxon>
        <taxon>Kitasatosporales</taxon>
        <taxon>Streptomycetaceae</taxon>
        <taxon>Streptomyces</taxon>
    </lineage>
</organism>
<dbReference type="AlphaFoldDB" id="A0A2N8P8Q6"/>
<evidence type="ECO:0000313" key="2">
    <source>
        <dbReference type="Proteomes" id="UP000236047"/>
    </source>
</evidence>
<proteinExistence type="predicted"/>
<dbReference type="EMBL" id="LJSN01000003">
    <property type="protein sequence ID" value="PNE37409.1"/>
    <property type="molecule type" value="Genomic_DNA"/>
</dbReference>
<reference evidence="2" key="1">
    <citation type="submission" date="2015-09" db="EMBL/GenBank/DDBJ databases">
        <authorList>
            <person name="Graham D.E."/>
            <person name="Mahan K.M."/>
            <person name="Klingeman D.M."/>
            <person name="Fida T."/>
            <person name="Giannone R.J."/>
            <person name="Hettich R.L."/>
            <person name="Parry R.J."/>
            <person name="Spain J.C."/>
        </authorList>
    </citation>
    <scope>NUCLEOTIDE SEQUENCE [LARGE SCALE GENOMIC DNA]</scope>
    <source>
        <strain evidence="2">JCM 4701</strain>
    </source>
</reference>
<dbReference type="Proteomes" id="UP000236047">
    <property type="component" value="Unassembled WGS sequence"/>
</dbReference>
<gene>
    <name evidence="1" type="ORF">AOB60_24165</name>
</gene>